<evidence type="ECO:0000313" key="2">
    <source>
        <dbReference type="Proteomes" id="UP000185678"/>
    </source>
</evidence>
<dbReference type="EMBL" id="FTOA01000005">
    <property type="protein sequence ID" value="SIS98564.1"/>
    <property type="molecule type" value="Genomic_DNA"/>
</dbReference>
<dbReference type="SUPFAM" id="SSF52540">
    <property type="entry name" value="P-loop containing nucleoside triphosphate hydrolases"/>
    <property type="match status" value="1"/>
</dbReference>
<name>A0A1N7NJM6_9PROT</name>
<dbReference type="AlphaFoldDB" id="A0A1N7NJM6"/>
<evidence type="ECO:0008006" key="3">
    <source>
        <dbReference type="Google" id="ProtNLM"/>
    </source>
</evidence>
<proteinExistence type="predicted"/>
<evidence type="ECO:0000313" key="1">
    <source>
        <dbReference type="EMBL" id="SIS98564.1"/>
    </source>
</evidence>
<reference evidence="1 2" key="1">
    <citation type="submission" date="2017-01" db="EMBL/GenBank/DDBJ databases">
        <authorList>
            <person name="Mah S.A."/>
            <person name="Swanson W.J."/>
            <person name="Moy G.W."/>
            <person name="Vacquier V.D."/>
        </authorList>
    </citation>
    <scope>NUCLEOTIDE SEQUENCE [LARGE SCALE GENOMIC DNA]</scope>
    <source>
        <strain evidence="1 2">DSM 11589</strain>
    </source>
</reference>
<dbReference type="Gene3D" id="3.40.50.300">
    <property type="entry name" value="P-loop containing nucleotide triphosphate hydrolases"/>
    <property type="match status" value="1"/>
</dbReference>
<protein>
    <recommendedName>
        <fullName evidence="3">Sulfotransferase family protein</fullName>
    </recommendedName>
</protein>
<organism evidence="1 2">
    <name type="scientific">Insolitispirillum peregrinum</name>
    <dbReference type="NCBI Taxonomy" id="80876"/>
    <lineage>
        <taxon>Bacteria</taxon>
        <taxon>Pseudomonadati</taxon>
        <taxon>Pseudomonadota</taxon>
        <taxon>Alphaproteobacteria</taxon>
        <taxon>Rhodospirillales</taxon>
        <taxon>Novispirillaceae</taxon>
        <taxon>Insolitispirillum</taxon>
    </lineage>
</organism>
<keyword evidence="2" id="KW-1185">Reference proteome</keyword>
<sequence length="295" mass="33490">MSRKIFIHIGSPKTATTTLQSALIQKVPGSLVQKGVDKFIRERILSPNFHKPGILEKTCDEFLAMASTPETEPLFVSAEGLMGPPVGRGKFFPRILSLHAMIQYYTGLGHEVHILFVPRKPAKFLESWYVQMVSTGHYAGSFAHFVDTECNEPFSWSWVTNMLRQTSASVTVLPYEMLLQNKELFVEALNVFFQYDGLFSIDNFGLFYNKTISEESMKAMQIISQIKDKALVRKLELFVRDVVDGDRLDHNSGGNFKRPYIAGALLRRGVEAALEPADILFRDTDIPEEYRSYYA</sequence>
<accession>A0A1N7NJM6</accession>
<gene>
    <name evidence="1" type="ORF">SAMN05421779_105171</name>
</gene>
<dbReference type="InterPro" id="IPR027417">
    <property type="entry name" value="P-loop_NTPase"/>
</dbReference>
<dbReference type="Proteomes" id="UP000185678">
    <property type="component" value="Unassembled WGS sequence"/>
</dbReference>